<gene>
    <name evidence="1" type="ORF">CPIN18021_0295</name>
</gene>
<evidence type="ECO:0000313" key="2">
    <source>
        <dbReference type="Proteomes" id="UP000190868"/>
    </source>
</evidence>
<name>A0A1S6U627_9BACT</name>
<evidence type="ECO:0000313" key="1">
    <source>
        <dbReference type="EMBL" id="AQW87142.1"/>
    </source>
</evidence>
<accession>A0A1S6U627</accession>
<dbReference type="RefSeq" id="WP_078424252.1">
    <property type="nucleotide sequence ID" value="NZ_CP017258.1"/>
</dbReference>
<reference evidence="2" key="1">
    <citation type="submission" date="2016-09" db="EMBL/GenBank/DDBJ databases">
        <title>Comparative genomics of the Campylobacter concisus group.</title>
        <authorList>
            <person name="Miller W.G."/>
            <person name="Yee E."/>
            <person name="Chapman M.H."/>
            <person name="Huynh S."/>
            <person name="Bono J.L."/>
            <person name="On S.L.W."/>
            <person name="StLeger J."/>
            <person name="Foster G."/>
            <person name="Parker C.T."/>
        </authorList>
    </citation>
    <scope>NUCLEOTIDE SEQUENCE [LARGE SCALE GENOMIC DNA]</scope>
    <source>
        <strain evidence="2">RM18021</strain>
    </source>
</reference>
<dbReference type="AlphaFoldDB" id="A0A1S6U627"/>
<sequence length="1007" mass="110770">MNGLIDENVARNSIKKHLEKLKGFKPNIEAEDKPLELDLPFISPMKNIAELGVKGVSGALGYGKDYKDEFSNVKNDDDLRSAVNNSLSRYDSSKPIFSDDKKKGEFLGKIGDVIRANKLGDGLIVDNDTNTMYIERGDDLIDLDDGILKHIARIGRDNLGSIIGGALAVKGGKSFLSNVARGAVGSGLGGGVDGIINSNATEQNINLKDLAQKVVEEAGFSAGGDLAFKALGKSAKPALNAGKWVLTHTPTGKVAGLAGDVLKSVPTANASGAEKVSKAIAGDERDLILKGAEKDGLSVDSGGYTDIQAFNPVINKIKDFSSYLAEKLHLDDVSKKIQESGGVDKIREDILNTALSDRKESARLIDALRQDSSGNGARKLQEIAHDDISKIKQALRLDEGDKNALSTIVENYYNNTKGNFGRAIDELADFVENRGGAKTVTLSDKAIDDMIDDVTSRLNEFDKSSDKTQEIINAFENLRGKELGVKDLNKLRSDYNKGLNDILNKDKVTQATKIDFARGKEILEQAMDELLADGDAIKYLKDNLKNYKDMKHISGNKFFETVINKDSSMEDIVNAFEGAYKSQGKIYDDFINRLSDEEAERFESALLKHYIDGATGISGTYNKKEALDSIALSEVLEKMNFKSKRAKAIKEQIDKLAKTRGNVIDILQALENTYIKPKLFNKGIATTFEGASKTATVNAIRAKAQKYIPYMGDDSAFYYHLAEGLKHAKAKDNGFSDYIESLKRTNAPKETIKTLQDVLNDAKELAEVGNNIEPIIKGDGFTMQNGVLEYKNTLFDVPKNVREKAKINDTPIQTNLDKLREKHPNVFKTQGDVARLIYAIKNNPTHFLDGSNEDNAILLKKLKDNKTGYIGIQRNKEDVNLIVHALRSSNKKEIKRLIKRQMDRASLPITSNNGTGTGAKAHSSAKRIIPQKNQEGKEVRNITKILADSLADITENDLTDFERNLARKSVAMRKFLLDKAKQRKLSKGAITQLAKDLGIENKEKETK</sequence>
<keyword evidence="2" id="KW-1185">Reference proteome</keyword>
<organism evidence="1 2">
    <name type="scientific">Campylobacter pinnipediorum subsp. caledonicus</name>
    <dbReference type="NCBI Taxonomy" id="1874362"/>
    <lineage>
        <taxon>Bacteria</taxon>
        <taxon>Pseudomonadati</taxon>
        <taxon>Campylobacterota</taxon>
        <taxon>Epsilonproteobacteria</taxon>
        <taxon>Campylobacterales</taxon>
        <taxon>Campylobacteraceae</taxon>
        <taxon>Campylobacter</taxon>
    </lineage>
</organism>
<protein>
    <submittedName>
        <fullName evidence="1">Uncharacterized protein</fullName>
    </submittedName>
</protein>
<dbReference type="EMBL" id="CP017258">
    <property type="protein sequence ID" value="AQW87142.1"/>
    <property type="molecule type" value="Genomic_DNA"/>
</dbReference>
<dbReference type="Proteomes" id="UP000190868">
    <property type="component" value="Chromosome"/>
</dbReference>
<proteinExistence type="predicted"/>